<dbReference type="Proteomes" id="UP000510643">
    <property type="component" value="Chromosome"/>
</dbReference>
<feature type="transmembrane region" description="Helical" evidence="1">
    <location>
        <begin position="35"/>
        <end position="52"/>
    </location>
</feature>
<evidence type="ECO:0000256" key="1">
    <source>
        <dbReference type="SAM" id="Phobius"/>
    </source>
</evidence>
<keyword evidence="1" id="KW-1133">Transmembrane helix</keyword>
<dbReference type="GeneID" id="78403102"/>
<name>A0A7H9DXY4_9FLAO</name>
<sequence length="393" mass="45301">MSEVLLIISGLIYSICFGIFMISWAQKDLYYTNSVFSYIPFISGIILPVVSYSIVLEWNWVIIFLIHIGFLFFLAKRLTDEYLVRFASGKGLGYDYILSFIIATFFMSFGLFTKYDLGVGEIIMASLAILGFISITIIAGGNKEVSKIGVPNTEYKGEKIIRRYNDLICYLDGIFDLKIIENLPDLVKIISISENNFEKIEIIICIKDEMLIIIYDSKNEYYGNRHFIRKYSLNQNQFSIYKDIAKLIINNDIKINIQHSEDPLKNFLKTDLQHHIQTIILGINLFAFGGKARLVHINENEFNLNSEGKYFANIKFINNDLIVHWTFIFNGEVYDFDISLGNVLALDEEQLLTQFSYLFIMTKEQFFKIIDEADDGSAYGISVIEDAAERDFL</sequence>
<gene>
    <name evidence="2" type="ORF">FH779_16560</name>
</gene>
<feature type="transmembrane region" description="Helical" evidence="1">
    <location>
        <begin position="6"/>
        <end position="23"/>
    </location>
</feature>
<feature type="transmembrane region" description="Helical" evidence="1">
    <location>
        <begin position="119"/>
        <end position="139"/>
    </location>
</feature>
<keyword evidence="3" id="KW-1185">Reference proteome</keyword>
<dbReference type="KEGG" id="efal:FH779_16560"/>
<keyword evidence="1" id="KW-0472">Membrane</keyword>
<evidence type="ECO:0000313" key="3">
    <source>
        <dbReference type="Proteomes" id="UP000510643"/>
    </source>
</evidence>
<reference evidence="2 3" key="1">
    <citation type="submission" date="2019-06" db="EMBL/GenBank/DDBJ databases">
        <title>Emergence of pandrug resistant Empedobacter falsenii in China.</title>
        <authorList>
            <person name="Dong N."/>
            <person name="Chen S."/>
            <person name="Zhang R."/>
        </authorList>
    </citation>
    <scope>NUCLEOTIDE SEQUENCE [LARGE SCALE GENOMIC DNA]</scope>
    <source>
        <strain evidence="2 3">1681-1</strain>
    </source>
</reference>
<accession>A0A7H9DXY4</accession>
<organism evidence="2 3">
    <name type="scientific">Empedobacter falsenii</name>
    <dbReference type="NCBI Taxonomy" id="343874"/>
    <lineage>
        <taxon>Bacteria</taxon>
        <taxon>Pseudomonadati</taxon>
        <taxon>Bacteroidota</taxon>
        <taxon>Flavobacteriia</taxon>
        <taxon>Flavobacteriales</taxon>
        <taxon>Weeksellaceae</taxon>
        <taxon>Empedobacter</taxon>
    </lineage>
</organism>
<keyword evidence="1" id="KW-0812">Transmembrane</keyword>
<dbReference type="EMBL" id="CP040908">
    <property type="protein sequence ID" value="QLL59599.1"/>
    <property type="molecule type" value="Genomic_DNA"/>
</dbReference>
<protein>
    <submittedName>
        <fullName evidence="2">Uncharacterized protein</fullName>
    </submittedName>
</protein>
<dbReference type="RefSeq" id="WP_180905484.1">
    <property type="nucleotide sequence ID" value="NZ_CP040908.1"/>
</dbReference>
<dbReference type="AlphaFoldDB" id="A0A7H9DXY4"/>
<feature type="transmembrane region" description="Helical" evidence="1">
    <location>
        <begin position="96"/>
        <end position="113"/>
    </location>
</feature>
<evidence type="ECO:0000313" key="2">
    <source>
        <dbReference type="EMBL" id="QLL59599.1"/>
    </source>
</evidence>
<proteinExistence type="predicted"/>
<feature type="transmembrane region" description="Helical" evidence="1">
    <location>
        <begin position="58"/>
        <end position="75"/>
    </location>
</feature>